<gene>
    <name evidence="3" type="ORF">B0A64_10345</name>
</gene>
<evidence type="ECO:0000259" key="2">
    <source>
        <dbReference type="Pfam" id="PF13439"/>
    </source>
</evidence>
<feature type="domain" description="Glycosyltransferase subfamily 4-like N-terminal" evidence="2">
    <location>
        <begin position="57"/>
        <end position="166"/>
    </location>
</feature>
<comment type="caution">
    <text evidence="3">The sequence shown here is derived from an EMBL/GenBank/DDBJ whole genome shotgun (WGS) entry which is preliminary data.</text>
</comment>
<name>A0A227PAU4_9FLAO</name>
<feature type="domain" description="Glycosyl transferase family 1" evidence="1">
    <location>
        <begin position="177"/>
        <end position="342"/>
    </location>
</feature>
<dbReference type="Proteomes" id="UP000214684">
    <property type="component" value="Unassembled WGS sequence"/>
</dbReference>
<evidence type="ECO:0000313" key="3">
    <source>
        <dbReference type="EMBL" id="OXG06504.1"/>
    </source>
</evidence>
<dbReference type="CDD" id="cd03801">
    <property type="entry name" value="GT4_PimA-like"/>
    <property type="match status" value="1"/>
</dbReference>
<reference evidence="3 4" key="1">
    <citation type="submission" date="2016-11" db="EMBL/GenBank/DDBJ databases">
        <title>Whole genomes of Flavobacteriaceae.</title>
        <authorList>
            <person name="Stine C."/>
            <person name="Li C."/>
            <person name="Tadesse D."/>
        </authorList>
    </citation>
    <scope>NUCLEOTIDE SEQUENCE [LARGE SCALE GENOMIC DNA]</scope>
    <source>
        <strain evidence="3 4">DSM 24704</strain>
    </source>
</reference>
<dbReference type="Gene3D" id="3.40.50.2000">
    <property type="entry name" value="Glycogen Phosphorylase B"/>
    <property type="match status" value="2"/>
</dbReference>
<keyword evidence="4" id="KW-1185">Reference proteome</keyword>
<dbReference type="PANTHER" id="PTHR12526">
    <property type="entry name" value="GLYCOSYLTRANSFERASE"/>
    <property type="match status" value="1"/>
</dbReference>
<dbReference type="RefSeq" id="WP_089479443.1">
    <property type="nucleotide sequence ID" value="NZ_MUGS01000015.1"/>
</dbReference>
<dbReference type="GO" id="GO:0016757">
    <property type="term" value="F:glycosyltransferase activity"/>
    <property type="evidence" value="ECO:0007669"/>
    <property type="project" value="InterPro"/>
</dbReference>
<sequence>MKILNVTSITELRGGDAQMYTVYNLLDKKDDLKQYILCPEDSVLATICKNDNANFFTYKKKNIKLFNLVSAIIKICKKEAIDVVHIHDSSALNAGLIAMKFLSKTTLILSRKRNNIIKNKFLNRYKYSHPSIQKIISVSKAVEAIFEDIVPDKKRLVTIYDAIDVDKFAHQTNKNLLHEEFSFAPDTRIIGNIAGLTNQKDLYTFIDTVKRIKAQNNTAHPIKFVIIGDGPLKKELIDYAKSNDLEKDLFFAGFRENVEDLLPEFDVFLLTSITEGLPLTVYEAFACKIPVVATEAGGIPEVITNGNNGFLAALKDSGSLSESVLKILKDPILEEKIKTNSFKLVKKNHDLSVMQKNYFDFYKSLETT</sequence>
<dbReference type="Pfam" id="PF00534">
    <property type="entry name" value="Glycos_transf_1"/>
    <property type="match status" value="1"/>
</dbReference>
<evidence type="ECO:0000259" key="1">
    <source>
        <dbReference type="Pfam" id="PF00534"/>
    </source>
</evidence>
<dbReference type="InterPro" id="IPR001296">
    <property type="entry name" value="Glyco_trans_1"/>
</dbReference>
<dbReference type="OrthoDB" id="1522162at2"/>
<organism evidence="3 4">
    <name type="scientific">Flavobacterium araucananum</name>
    <dbReference type="NCBI Taxonomy" id="946678"/>
    <lineage>
        <taxon>Bacteria</taxon>
        <taxon>Pseudomonadati</taxon>
        <taxon>Bacteroidota</taxon>
        <taxon>Flavobacteriia</taxon>
        <taxon>Flavobacteriales</taxon>
        <taxon>Flavobacteriaceae</taxon>
        <taxon>Flavobacterium</taxon>
    </lineage>
</organism>
<proteinExistence type="predicted"/>
<accession>A0A227PAU4</accession>
<evidence type="ECO:0008006" key="5">
    <source>
        <dbReference type="Google" id="ProtNLM"/>
    </source>
</evidence>
<dbReference type="Pfam" id="PF13439">
    <property type="entry name" value="Glyco_transf_4"/>
    <property type="match status" value="1"/>
</dbReference>
<dbReference type="SUPFAM" id="SSF53756">
    <property type="entry name" value="UDP-Glycosyltransferase/glycogen phosphorylase"/>
    <property type="match status" value="1"/>
</dbReference>
<dbReference type="EMBL" id="MUGS01000015">
    <property type="protein sequence ID" value="OXG06504.1"/>
    <property type="molecule type" value="Genomic_DNA"/>
</dbReference>
<protein>
    <recommendedName>
        <fullName evidence="5">Glycosyl transferase family 1 domain-containing protein</fullName>
    </recommendedName>
</protein>
<evidence type="ECO:0000313" key="4">
    <source>
        <dbReference type="Proteomes" id="UP000214684"/>
    </source>
</evidence>
<dbReference type="InterPro" id="IPR028098">
    <property type="entry name" value="Glyco_trans_4-like_N"/>
</dbReference>
<dbReference type="AlphaFoldDB" id="A0A227PAU4"/>
<dbReference type="PANTHER" id="PTHR12526:SF630">
    <property type="entry name" value="GLYCOSYLTRANSFERASE"/>
    <property type="match status" value="1"/>
</dbReference>